<sequence length="124" mass="13706">MGKGFLTGNYNADSKFSAGDIRNILPRFAPDALEANQALVELLKETAEQKNATPAQIALAWLLAQKPWIVPIPGTRKLNRLEENLSALYVELTTEDIRMIDAAASKIKLMGARYTEAMERMTGL</sequence>
<reference evidence="3" key="1">
    <citation type="submission" date="2020-09" db="EMBL/GenBank/DDBJ databases">
        <title>A novel bacterium of genus Paenibacillus, isolated from South China Sea.</title>
        <authorList>
            <person name="Huang H."/>
            <person name="Mo K."/>
            <person name="Hu Y."/>
        </authorList>
    </citation>
    <scope>NUCLEOTIDE SEQUENCE</scope>
    <source>
        <strain evidence="3">IB182493</strain>
    </source>
</reference>
<name>A0A927H9C1_9BACL</name>
<dbReference type="EMBL" id="JACXIY010000049">
    <property type="protein sequence ID" value="MBD2872477.1"/>
    <property type="molecule type" value="Genomic_DNA"/>
</dbReference>
<accession>A0A927H9C1</accession>
<dbReference type="InterPro" id="IPR023210">
    <property type="entry name" value="NADP_OxRdtase_dom"/>
</dbReference>
<dbReference type="PANTHER" id="PTHR43625:SF77">
    <property type="entry name" value="ALDO-KETO REDUCTASE"/>
    <property type="match status" value="1"/>
</dbReference>
<dbReference type="SUPFAM" id="SSF51430">
    <property type="entry name" value="NAD(P)-linked oxidoreductase"/>
    <property type="match status" value="1"/>
</dbReference>
<protein>
    <submittedName>
        <fullName evidence="3">Aldo/keto reductase</fullName>
    </submittedName>
</protein>
<evidence type="ECO:0000256" key="1">
    <source>
        <dbReference type="ARBA" id="ARBA00023002"/>
    </source>
</evidence>
<keyword evidence="4" id="KW-1185">Reference proteome</keyword>
<dbReference type="AlphaFoldDB" id="A0A927H9C1"/>
<dbReference type="GO" id="GO:0016491">
    <property type="term" value="F:oxidoreductase activity"/>
    <property type="evidence" value="ECO:0007669"/>
    <property type="project" value="UniProtKB-KW"/>
</dbReference>
<proteinExistence type="predicted"/>
<dbReference type="InterPro" id="IPR050791">
    <property type="entry name" value="Aldo-Keto_reductase"/>
</dbReference>
<evidence type="ECO:0000259" key="2">
    <source>
        <dbReference type="Pfam" id="PF00248"/>
    </source>
</evidence>
<dbReference type="PANTHER" id="PTHR43625">
    <property type="entry name" value="AFLATOXIN B1 ALDEHYDE REDUCTASE"/>
    <property type="match status" value="1"/>
</dbReference>
<dbReference type="Pfam" id="PF00248">
    <property type="entry name" value="Aldo_ket_red"/>
    <property type="match status" value="1"/>
</dbReference>
<comment type="caution">
    <text evidence="3">The sequence shown here is derived from an EMBL/GenBank/DDBJ whole genome shotgun (WGS) entry which is preliminary data.</text>
</comment>
<feature type="domain" description="NADP-dependent oxidoreductase" evidence="2">
    <location>
        <begin position="1"/>
        <end position="103"/>
    </location>
</feature>
<evidence type="ECO:0000313" key="4">
    <source>
        <dbReference type="Proteomes" id="UP000632125"/>
    </source>
</evidence>
<dbReference type="GO" id="GO:0005737">
    <property type="term" value="C:cytoplasm"/>
    <property type="evidence" value="ECO:0007669"/>
    <property type="project" value="TreeGrafter"/>
</dbReference>
<dbReference type="Gene3D" id="3.20.20.100">
    <property type="entry name" value="NADP-dependent oxidoreductase domain"/>
    <property type="match status" value="1"/>
</dbReference>
<dbReference type="InterPro" id="IPR036812">
    <property type="entry name" value="NAD(P)_OxRdtase_dom_sf"/>
</dbReference>
<dbReference type="Proteomes" id="UP000632125">
    <property type="component" value="Unassembled WGS sequence"/>
</dbReference>
<evidence type="ECO:0000313" key="3">
    <source>
        <dbReference type="EMBL" id="MBD2872477.1"/>
    </source>
</evidence>
<keyword evidence="1" id="KW-0560">Oxidoreductase</keyword>
<organism evidence="3 4">
    <name type="scientific">Paenibacillus arenilitoris</name>
    <dbReference type="NCBI Taxonomy" id="2772299"/>
    <lineage>
        <taxon>Bacteria</taxon>
        <taxon>Bacillati</taxon>
        <taxon>Bacillota</taxon>
        <taxon>Bacilli</taxon>
        <taxon>Bacillales</taxon>
        <taxon>Paenibacillaceae</taxon>
        <taxon>Paenibacillus</taxon>
    </lineage>
</organism>
<gene>
    <name evidence="3" type="ORF">IDH41_28250</name>
</gene>